<feature type="compositionally biased region" description="Polar residues" evidence="6">
    <location>
        <begin position="27"/>
        <end position="39"/>
    </location>
</feature>
<evidence type="ECO:0000256" key="5">
    <source>
        <dbReference type="ARBA" id="ARBA00023186"/>
    </source>
</evidence>
<sequence>MTPPTRALLAGVRRLAVRPQLRLIHNSTLNPASVHSVSGNGPPPEPPRPVATDRSTGLDARITKRRRQAEMLKRAQELRSGEKNNSGSGAAARASGLKRRFWRDCHVREVDGAYEVHLDTRGLRHPTTKEIVRIPLSKPQLAYALALEWDQLESAQQATKQHLIPLTSLVCRAIDLAADDAAGGSIRTSIIDTVLRYLDTDTLLCWAPAGGDEAADGRTLRQAQEDAARPIITHLQTKVWPGIKIEPALDDGGLLPKPQAPGVRDVIRGWLLGLSSWDLAGVERATLAGKGLLAATRLVCEWSPALQVADGAEVAVPAFGVEEAAQAVSVEVNWQTKVWGEVEDTHDVEKEDVRRQFGSVVLLVSG</sequence>
<feature type="region of interest" description="Disordered" evidence="6">
    <location>
        <begin position="27"/>
        <end position="61"/>
    </location>
</feature>
<keyword evidence="3" id="KW-0809">Transit peptide</keyword>
<dbReference type="Gene3D" id="3.30.2180.10">
    <property type="entry name" value="ATP12-like"/>
    <property type="match status" value="1"/>
</dbReference>
<evidence type="ECO:0000256" key="3">
    <source>
        <dbReference type="ARBA" id="ARBA00022946"/>
    </source>
</evidence>
<keyword evidence="4" id="KW-0496">Mitochondrion</keyword>
<reference evidence="8" key="3">
    <citation type="submission" date="2025-08" db="UniProtKB">
        <authorList>
            <consortium name="RefSeq"/>
        </authorList>
    </citation>
    <scope>IDENTIFICATION</scope>
    <source>
        <strain evidence="8">NI907</strain>
    </source>
</reference>
<dbReference type="KEGG" id="pgri:PgNI_10595"/>
<reference evidence="8" key="2">
    <citation type="submission" date="2019-10" db="EMBL/GenBank/DDBJ databases">
        <authorList>
            <consortium name="NCBI Genome Project"/>
        </authorList>
    </citation>
    <scope>NUCLEOTIDE SEQUENCE</scope>
    <source>
        <strain evidence="8">NI907</strain>
    </source>
</reference>
<dbReference type="Proteomes" id="UP000515153">
    <property type="component" value="Chromosome VII"/>
</dbReference>
<dbReference type="AlphaFoldDB" id="A0A6P8AXV1"/>
<reference evidence="7 8" key="1">
    <citation type="journal article" date="2019" name="Mol. Biol. Evol.">
        <title>Blast fungal genomes show frequent chromosomal changes, gene gains and losses, and effector gene turnover.</title>
        <authorList>
            <person name="Gomez Luciano L.B."/>
            <person name="Jason Tsai I."/>
            <person name="Chuma I."/>
            <person name="Tosa Y."/>
            <person name="Chen Y.H."/>
            <person name="Li J.Y."/>
            <person name="Li M.Y."/>
            <person name="Jade Lu M.Y."/>
            <person name="Nakayashiki H."/>
            <person name="Li W.H."/>
        </authorList>
    </citation>
    <scope>NUCLEOTIDE SEQUENCE [LARGE SCALE GENOMIC DNA]</scope>
    <source>
        <strain evidence="7 8">NI907</strain>
    </source>
</reference>
<dbReference type="SUPFAM" id="SSF160909">
    <property type="entry name" value="ATP12-like"/>
    <property type="match status" value="1"/>
</dbReference>
<evidence type="ECO:0000256" key="2">
    <source>
        <dbReference type="ARBA" id="ARBA00008231"/>
    </source>
</evidence>
<organism evidence="7 8">
    <name type="scientific">Pyricularia grisea</name>
    <name type="common">Crabgrass-specific blast fungus</name>
    <name type="synonym">Magnaporthe grisea</name>
    <dbReference type="NCBI Taxonomy" id="148305"/>
    <lineage>
        <taxon>Eukaryota</taxon>
        <taxon>Fungi</taxon>
        <taxon>Dikarya</taxon>
        <taxon>Ascomycota</taxon>
        <taxon>Pezizomycotina</taxon>
        <taxon>Sordariomycetes</taxon>
        <taxon>Sordariomycetidae</taxon>
        <taxon>Magnaporthales</taxon>
        <taxon>Pyriculariaceae</taxon>
        <taxon>Pyricularia</taxon>
    </lineage>
</organism>
<dbReference type="InterPro" id="IPR042272">
    <property type="entry name" value="ATP12_ATP_synth-F1-assembly_N"/>
</dbReference>
<dbReference type="PANTHER" id="PTHR21013:SF10">
    <property type="entry name" value="ATP SYNTHASE MITOCHONDRIAL F1 COMPLEX ASSEMBLY FACTOR 2"/>
    <property type="match status" value="1"/>
</dbReference>
<dbReference type="InterPro" id="IPR011419">
    <property type="entry name" value="ATP12_ATP_synth-F1-assembly"/>
</dbReference>
<dbReference type="RefSeq" id="XP_030979745.1">
    <property type="nucleotide sequence ID" value="XM_031130568.1"/>
</dbReference>
<proteinExistence type="inferred from homology"/>
<keyword evidence="5" id="KW-0143">Chaperone</keyword>
<dbReference type="InterPro" id="IPR023335">
    <property type="entry name" value="ATP12_ortho_dom_sf"/>
</dbReference>
<gene>
    <name evidence="8" type="ORF">PgNI_10595</name>
</gene>
<evidence type="ECO:0000313" key="8">
    <source>
        <dbReference type="RefSeq" id="XP_030979745.1"/>
    </source>
</evidence>
<comment type="subcellular location">
    <subcellularLocation>
        <location evidence="1">Mitochondrion</location>
    </subcellularLocation>
</comment>
<evidence type="ECO:0000313" key="7">
    <source>
        <dbReference type="Proteomes" id="UP000515153"/>
    </source>
</evidence>
<dbReference type="GO" id="GO:0005739">
    <property type="term" value="C:mitochondrion"/>
    <property type="evidence" value="ECO:0007669"/>
    <property type="project" value="UniProtKB-SubCell"/>
</dbReference>
<evidence type="ECO:0000256" key="6">
    <source>
        <dbReference type="SAM" id="MobiDB-lite"/>
    </source>
</evidence>
<evidence type="ECO:0000256" key="1">
    <source>
        <dbReference type="ARBA" id="ARBA00004173"/>
    </source>
</evidence>
<keyword evidence="7" id="KW-1185">Reference proteome</keyword>
<name>A0A6P8AXV1_PYRGI</name>
<evidence type="ECO:0000256" key="4">
    <source>
        <dbReference type="ARBA" id="ARBA00023128"/>
    </source>
</evidence>
<comment type="similarity">
    <text evidence="2">Belongs to the ATP12 family.</text>
</comment>
<dbReference type="PANTHER" id="PTHR21013">
    <property type="entry name" value="ATP SYNTHASE MITOCHONDRIAL F1 COMPLEX ASSEMBLY FACTOR 2/ATP12 PROTEIN, MITOCHONDRIAL PRECURSOR"/>
    <property type="match status" value="1"/>
</dbReference>
<dbReference type="Pfam" id="PF07542">
    <property type="entry name" value="ATP12"/>
    <property type="match status" value="1"/>
</dbReference>
<dbReference type="GO" id="GO:0033615">
    <property type="term" value="P:mitochondrial proton-transporting ATP synthase complex assembly"/>
    <property type="evidence" value="ECO:0007669"/>
    <property type="project" value="TreeGrafter"/>
</dbReference>
<dbReference type="GeneID" id="41965474"/>
<accession>A0A6P8AXV1</accession>
<protein>
    <submittedName>
        <fullName evidence="8">Uncharacterized protein</fullName>
    </submittedName>
</protein>
<dbReference type="Gene3D" id="1.10.3580.10">
    <property type="entry name" value="ATP12 ATPase"/>
    <property type="match status" value="1"/>
</dbReference>